<dbReference type="CDD" id="cd18186">
    <property type="entry name" value="BTB_POZ_ZBTB_KLHL-like"/>
    <property type="match status" value="1"/>
</dbReference>
<name>A0AAE0J100_9PEZI</name>
<proteinExistence type="predicted"/>
<dbReference type="Proteomes" id="UP001278500">
    <property type="component" value="Unassembled WGS sequence"/>
</dbReference>
<dbReference type="AlphaFoldDB" id="A0AAE0J100"/>
<feature type="region of interest" description="Disordered" evidence="1">
    <location>
        <begin position="320"/>
        <end position="342"/>
    </location>
</feature>
<evidence type="ECO:0000313" key="3">
    <source>
        <dbReference type="EMBL" id="KAK3334942.1"/>
    </source>
</evidence>
<dbReference type="PANTHER" id="PTHR47843:SF2">
    <property type="entry name" value="BTB DOMAIN-CONTAINING PROTEIN"/>
    <property type="match status" value="1"/>
</dbReference>
<feature type="domain" description="BTB" evidence="2">
    <location>
        <begin position="23"/>
        <end position="94"/>
    </location>
</feature>
<reference evidence="3" key="2">
    <citation type="submission" date="2023-06" db="EMBL/GenBank/DDBJ databases">
        <authorList>
            <consortium name="Lawrence Berkeley National Laboratory"/>
            <person name="Haridas S."/>
            <person name="Hensen N."/>
            <person name="Bonometti L."/>
            <person name="Westerberg I."/>
            <person name="Brannstrom I.O."/>
            <person name="Guillou S."/>
            <person name="Cros-Aarteil S."/>
            <person name="Calhoun S."/>
            <person name="Kuo A."/>
            <person name="Mondo S."/>
            <person name="Pangilinan J."/>
            <person name="Riley R."/>
            <person name="Labutti K."/>
            <person name="Andreopoulos B."/>
            <person name="Lipzen A."/>
            <person name="Chen C."/>
            <person name="Yanf M."/>
            <person name="Daum C."/>
            <person name="Ng V."/>
            <person name="Clum A."/>
            <person name="Steindorff A."/>
            <person name="Ohm R."/>
            <person name="Martin F."/>
            <person name="Silar P."/>
            <person name="Natvig D."/>
            <person name="Lalanne C."/>
            <person name="Gautier V."/>
            <person name="Ament-Velasquez S.L."/>
            <person name="Kruys A."/>
            <person name="Hutchinson M.I."/>
            <person name="Powell A.J."/>
            <person name="Barry K."/>
            <person name="Miller A.N."/>
            <person name="Grigoriev I.V."/>
            <person name="Debuchy R."/>
            <person name="Gladieux P."/>
            <person name="Thoren M.H."/>
            <person name="Johannesson H."/>
        </authorList>
    </citation>
    <scope>NUCLEOTIDE SEQUENCE</scope>
    <source>
        <strain evidence="3">CBS 560.94</strain>
    </source>
</reference>
<dbReference type="RefSeq" id="XP_062677108.1">
    <property type="nucleotide sequence ID" value="XM_062827575.1"/>
</dbReference>
<dbReference type="PANTHER" id="PTHR47843">
    <property type="entry name" value="BTB DOMAIN-CONTAINING PROTEIN-RELATED"/>
    <property type="match status" value="1"/>
</dbReference>
<accession>A0AAE0J100</accession>
<evidence type="ECO:0000256" key="1">
    <source>
        <dbReference type="SAM" id="MobiDB-lite"/>
    </source>
</evidence>
<feature type="compositionally biased region" description="Polar residues" evidence="1">
    <location>
        <begin position="113"/>
        <end position="132"/>
    </location>
</feature>
<evidence type="ECO:0000259" key="2">
    <source>
        <dbReference type="PROSITE" id="PS50097"/>
    </source>
</evidence>
<evidence type="ECO:0000313" key="4">
    <source>
        <dbReference type="Proteomes" id="UP001278500"/>
    </source>
</evidence>
<organism evidence="3 4">
    <name type="scientific">Neurospora tetraspora</name>
    <dbReference type="NCBI Taxonomy" id="94610"/>
    <lineage>
        <taxon>Eukaryota</taxon>
        <taxon>Fungi</taxon>
        <taxon>Dikarya</taxon>
        <taxon>Ascomycota</taxon>
        <taxon>Pezizomycotina</taxon>
        <taxon>Sordariomycetes</taxon>
        <taxon>Sordariomycetidae</taxon>
        <taxon>Sordariales</taxon>
        <taxon>Sordariaceae</taxon>
        <taxon>Neurospora</taxon>
    </lineage>
</organism>
<feature type="region of interest" description="Disordered" evidence="1">
    <location>
        <begin position="110"/>
        <end position="141"/>
    </location>
</feature>
<dbReference type="SUPFAM" id="SSF54695">
    <property type="entry name" value="POZ domain"/>
    <property type="match status" value="1"/>
</dbReference>
<dbReference type="PROSITE" id="PS50097">
    <property type="entry name" value="BTB"/>
    <property type="match status" value="1"/>
</dbReference>
<dbReference type="Gene3D" id="3.30.710.10">
    <property type="entry name" value="Potassium Channel Kv1.1, Chain A"/>
    <property type="match status" value="1"/>
</dbReference>
<sequence>MFPKMKQSARNTRGSSRSRLGSEMVHVLVGKEQRDFQMHKKLLCTTSIFFRDHIEAAQKESNGTDSEPEDSVLWLPEESPEVFELFIVWLYDRRAFQAYVDSAIEKAARDRVSPTSSPSRISPARQSPSRVGTTRHAETSDSGRRTLRWNLVRLHLFAEVIDLPALQDASMDALQDMYLLCDWDMSPGFISFLYGDCSLENAVRLRKWAVAMLAWTLHGGDGTSSQFEKLFAVFPKLKADYGIHFNKMAASKADIRIKNPQLRLPMNNLRSEERFFGFRQCSFHSHRSTVGEGVCPHLITGLEGIDDMETRSTMMGEDIISEEDEEELEGEGESSDNEEIITPVCDMETSFLDLS</sequence>
<dbReference type="InterPro" id="IPR000210">
    <property type="entry name" value="BTB/POZ_dom"/>
</dbReference>
<dbReference type="Pfam" id="PF00651">
    <property type="entry name" value="BTB"/>
    <property type="match status" value="1"/>
</dbReference>
<dbReference type="InterPro" id="IPR011333">
    <property type="entry name" value="SKP1/BTB/POZ_sf"/>
</dbReference>
<reference evidence="3" key="1">
    <citation type="journal article" date="2023" name="Mol. Phylogenet. Evol.">
        <title>Genome-scale phylogeny and comparative genomics of the fungal order Sordariales.</title>
        <authorList>
            <person name="Hensen N."/>
            <person name="Bonometti L."/>
            <person name="Westerberg I."/>
            <person name="Brannstrom I.O."/>
            <person name="Guillou S."/>
            <person name="Cros-Aarteil S."/>
            <person name="Calhoun S."/>
            <person name="Haridas S."/>
            <person name="Kuo A."/>
            <person name="Mondo S."/>
            <person name="Pangilinan J."/>
            <person name="Riley R."/>
            <person name="LaButti K."/>
            <person name="Andreopoulos B."/>
            <person name="Lipzen A."/>
            <person name="Chen C."/>
            <person name="Yan M."/>
            <person name="Daum C."/>
            <person name="Ng V."/>
            <person name="Clum A."/>
            <person name="Steindorff A."/>
            <person name="Ohm R.A."/>
            <person name="Martin F."/>
            <person name="Silar P."/>
            <person name="Natvig D.O."/>
            <person name="Lalanne C."/>
            <person name="Gautier V."/>
            <person name="Ament-Velasquez S.L."/>
            <person name="Kruys A."/>
            <person name="Hutchinson M.I."/>
            <person name="Powell A.J."/>
            <person name="Barry K."/>
            <person name="Miller A.N."/>
            <person name="Grigoriev I.V."/>
            <person name="Debuchy R."/>
            <person name="Gladieux P."/>
            <person name="Hiltunen Thoren M."/>
            <person name="Johannesson H."/>
        </authorList>
    </citation>
    <scope>NUCLEOTIDE SEQUENCE</scope>
    <source>
        <strain evidence="3">CBS 560.94</strain>
    </source>
</reference>
<gene>
    <name evidence="3" type="ORF">B0H65DRAFT_480449</name>
</gene>
<protein>
    <recommendedName>
        <fullName evidence="2">BTB domain-containing protein</fullName>
    </recommendedName>
</protein>
<feature type="compositionally biased region" description="Acidic residues" evidence="1">
    <location>
        <begin position="320"/>
        <end position="339"/>
    </location>
</feature>
<dbReference type="GeneID" id="87864729"/>
<keyword evidence="4" id="KW-1185">Reference proteome</keyword>
<dbReference type="EMBL" id="JAUEPP010000009">
    <property type="protein sequence ID" value="KAK3334942.1"/>
    <property type="molecule type" value="Genomic_DNA"/>
</dbReference>
<comment type="caution">
    <text evidence="3">The sequence shown here is derived from an EMBL/GenBank/DDBJ whole genome shotgun (WGS) entry which is preliminary data.</text>
</comment>